<accession>A0A250ILN5</accession>
<feature type="domain" description="Tyr recombinase" evidence="2">
    <location>
        <begin position="182"/>
        <end position="348"/>
    </location>
</feature>
<dbReference type="EMBL" id="CP022163">
    <property type="protein sequence ID" value="ATB32665.1"/>
    <property type="molecule type" value="Genomic_DNA"/>
</dbReference>
<dbReference type="InterPro" id="IPR002104">
    <property type="entry name" value="Integrase_catalytic"/>
</dbReference>
<evidence type="ECO:0000313" key="4">
    <source>
        <dbReference type="Proteomes" id="UP000217289"/>
    </source>
</evidence>
<sequence length="348" mass="39062">MKGVDGQDGGHRTWDGGFIRKDERGRDVYVIRRQLHGKRYVVSTRAHSLRAALQHLARFEADPEGYRPSGEPHEAPIYLDEALALEFLTWSRDVQKNTPKWVGEQRLYLGWWGDRLARVDLRRASLRDHILPALQGATARGPRIAVLKRLYSYLRKVKHVLSSEEDPTQELMVPQARPEQWTRVKAIPREDFLRVRDHLTGSWRDGMDVLAGTGWHVTELVRFVRAGVIELLPESLEGVAGVLICPRTKGGELLRTPVSSAVMEAAERLRERGTFSAQKFAMAIKAACRAAGVEEFGPGQFRHSVATWAVNKGASLAAVADFLNHKSPRTTAKFYAVHATPTKVPTLL</sequence>
<dbReference type="PROSITE" id="PS51898">
    <property type="entry name" value="TYR_RECOMBINASE"/>
    <property type="match status" value="1"/>
</dbReference>
<gene>
    <name evidence="3" type="ORF">MEBOL_006154</name>
</gene>
<dbReference type="GO" id="GO:0006310">
    <property type="term" value="P:DNA recombination"/>
    <property type="evidence" value="ECO:0007669"/>
    <property type="project" value="UniProtKB-KW"/>
</dbReference>
<dbReference type="KEGG" id="mbd:MEBOL_006154"/>
<dbReference type="Gene3D" id="1.10.443.10">
    <property type="entry name" value="Intergrase catalytic core"/>
    <property type="match status" value="1"/>
</dbReference>
<dbReference type="GO" id="GO:0003677">
    <property type="term" value="F:DNA binding"/>
    <property type="evidence" value="ECO:0007669"/>
    <property type="project" value="InterPro"/>
</dbReference>
<protein>
    <recommendedName>
        <fullName evidence="2">Tyr recombinase domain-containing protein</fullName>
    </recommendedName>
</protein>
<reference evidence="3 4" key="1">
    <citation type="submission" date="2017-06" db="EMBL/GenBank/DDBJ databases">
        <authorList>
            <person name="Kim H.J."/>
            <person name="Triplett B.A."/>
        </authorList>
    </citation>
    <scope>NUCLEOTIDE SEQUENCE [LARGE SCALE GENOMIC DNA]</scope>
    <source>
        <strain evidence="3 4">DSM 14713</strain>
    </source>
</reference>
<proteinExistence type="predicted"/>
<dbReference type="SUPFAM" id="SSF56349">
    <property type="entry name" value="DNA breaking-rejoining enzymes"/>
    <property type="match status" value="1"/>
</dbReference>
<evidence type="ECO:0000259" key="2">
    <source>
        <dbReference type="PROSITE" id="PS51898"/>
    </source>
</evidence>
<keyword evidence="1" id="KW-0233">DNA recombination</keyword>
<dbReference type="Proteomes" id="UP000217289">
    <property type="component" value="Chromosome"/>
</dbReference>
<dbReference type="GO" id="GO:0015074">
    <property type="term" value="P:DNA integration"/>
    <property type="evidence" value="ECO:0007669"/>
    <property type="project" value="InterPro"/>
</dbReference>
<dbReference type="InterPro" id="IPR011010">
    <property type="entry name" value="DNA_brk_join_enz"/>
</dbReference>
<dbReference type="AlphaFoldDB" id="A0A250ILN5"/>
<name>A0A250ILN5_9BACT</name>
<evidence type="ECO:0000313" key="3">
    <source>
        <dbReference type="EMBL" id="ATB32665.1"/>
    </source>
</evidence>
<dbReference type="InterPro" id="IPR013762">
    <property type="entry name" value="Integrase-like_cat_sf"/>
</dbReference>
<keyword evidence="4" id="KW-1185">Reference proteome</keyword>
<dbReference type="Pfam" id="PF00589">
    <property type="entry name" value="Phage_integrase"/>
    <property type="match status" value="1"/>
</dbReference>
<organism evidence="3 4">
    <name type="scientific">Melittangium boletus DSM 14713</name>
    <dbReference type="NCBI Taxonomy" id="1294270"/>
    <lineage>
        <taxon>Bacteria</taxon>
        <taxon>Pseudomonadati</taxon>
        <taxon>Myxococcota</taxon>
        <taxon>Myxococcia</taxon>
        <taxon>Myxococcales</taxon>
        <taxon>Cystobacterineae</taxon>
        <taxon>Archangiaceae</taxon>
        <taxon>Melittangium</taxon>
    </lineage>
</organism>
<evidence type="ECO:0000256" key="1">
    <source>
        <dbReference type="ARBA" id="ARBA00023172"/>
    </source>
</evidence>